<name>F2JZ53_MARM1</name>
<protein>
    <submittedName>
        <fullName evidence="1">Regulatory protein from bacteriophage origin</fullName>
    </submittedName>
</protein>
<dbReference type="KEGG" id="mme:Marme_2808"/>
<dbReference type="HOGENOM" id="CLU_172545_0_0_6"/>
<dbReference type="STRING" id="717774.Marme_2808"/>
<dbReference type="Gene3D" id="1.10.260.40">
    <property type="entry name" value="lambda repressor-like DNA-binding domains"/>
    <property type="match status" value="1"/>
</dbReference>
<dbReference type="PATRIC" id="fig|717774.3.peg.2890"/>
<evidence type="ECO:0000313" key="1">
    <source>
        <dbReference type="EMBL" id="ADZ92031.1"/>
    </source>
</evidence>
<dbReference type="InterPro" id="IPR010982">
    <property type="entry name" value="Lambda_DNA-bd_dom_sf"/>
</dbReference>
<accession>F2JZ53</accession>
<evidence type="ECO:0000313" key="2">
    <source>
        <dbReference type="Proteomes" id="UP000001062"/>
    </source>
</evidence>
<proteinExistence type="predicted"/>
<dbReference type="OrthoDB" id="5917957at2"/>
<dbReference type="SUPFAM" id="SSF47413">
    <property type="entry name" value="lambda repressor-like DNA-binding domains"/>
    <property type="match status" value="1"/>
</dbReference>
<dbReference type="EMBL" id="CP002583">
    <property type="protein sequence ID" value="ADZ92031.1"/>
    <property type="molecule type" value="Genomic_DNA"/>
</dbReference>
<dbReference type="AlphaFoldDB" id="F2JZ53"/>
<dbReference type="eggNOG" id="ENOG5033CHZ">
    <property type="taxonomic scope" value="Bacteria"/>
</dbReference>
<sequence length="73" mass="7981">MRALKDLIKEVDGGVPAVAKACGVSSRAVYKWMKRGRLPRTDYSGETAYALRIEKLSGGRVTASALLIYGRDH</sequence>
<reference evidence="1 2" key="1">
    <citation type="journal article" date="2012" name="Stand. Genomic Sci.">
        <title>Complete genome sequence of the melanogenic marine bacterium Marinomonas mediterranea type strain (MMB-1(T)).</title>
        <authorList>
            <person name="Lucas-Elio P."/>
            <person name="Goodwin L."/>
            <person name="Woyke T."/>
            <person name="Pitluck S."/>
            <person name="Nolan M."/>
            <person name="Kyrpides N.C."/>
            <person name="Detter J.C."/>
            <person name="Copeland A."/>
            <person name="Teshima H."/>
            <person name="Bruce D."/>
            <person name="Detter C."/>
            <person name="Tapia R."/>
            <person name="Han S."/>
            <person name="Land M.L."/>
            <person name="Ivanova N."/>
            <person name="Mikhailova N."/>
            <person name="Johnston A.W."/>
            <person name="Sanchez-Amat A."/>
        </authorList>
    </citation>
    <scope>NUCLEOTIDE SEQUENCE [LARGE SCALE GENOMIC DNA]</scope>
    <source>
        <strain evidence="2">ATCC 700492 / JCM 21426 / NBRC 103028 / MMB-1</strain>
    </source>
</reference>
<dbReference type="RefSeq" id="WP_013661934.1">
    <property type="nucleotide sequence ID" value="NC_015276.1"/>
</dbReference>
<dbReference type="GO" id="GO:0003677">
    <property type="term" value="F:DNA binding"/>
    <property type="evidence" value="ECO:0007669"/>
    <property type="project" value="InterPro"/>
</dbReference>
<organism evidence="1 2">
    <name type="scientific">Marinomonas mediterranea (strain ATCC 700492 / JCM 21426 / NBRC 103028 / MMB-1)</name>
    <dbReference type="NCBI Taxonomy" id="717774"/>
    <lineage>
        <taxon>Bacteria</taxon>
        <taxon>Pseudomonadati</taxon>
        <taxon>Pseudomonadota</taxon>
        <taxon>Gammaproteobacteria</taxon>
        <taxon>Oceanospirillales</taxon>
        <taxon>Oceanospirillaceae</taxon>
        <taxon>Marinomonas</taxon>
    </lineage>
</organism>
<keyword evidence="2" id="KW-1185">Reference proteome</keyword>
<dbReference type="Proteomes" id="UP000001062">
    <property type="component" value="Chromosome"/>
</dbReference>
<gene>
    <name evidence="1" type="ordered locus">Marme_2808</name>
</gene>